<dbReference type="InterPro" id="IPR017871">
    <property type="entry name" value="ABC_transporter-like_CS"/>
</dbReference>
<keyword evidence="6" id="KW-1185">Reference proteome</keyword>
<keyword evidence="2" id="KW-0547">Nucleotide-binding</keyword>
<keyword evidence="3 5" id="KW-0067">ATP-binding</keyword>
<dbReference type="RefSeq" id="WP_080065743.1">
    <property type="nucleotide sequence ID" value="NZ_MZGX01000024.1"/>
</dbReference>
<dbReference type="InterPro" id="IPR003593">
    <property type="entry name" value="AAA+_ATPase"/>
</dbReference>
<evidence type="ECO:0000313" key="5">
    <source>
        <dbReference type="EMBL" id="OPX42822.1"/>
    </source>
</evidence>
<evidence type="ECO:0000256" key="3">
    <source>
        <dbReference type="ARBA" id="ARBA00022840"/>
    </source>
</evidence>
<keyword evidence="5" id="KW-0378">Hydrolase</keyword>
<organism evidence="5 6">
    <name type="scientific">Ruminiclostridium hungatei</name>
    <name type="common">Clostridium hungatei</name>
    <dbReference type="NCBI Taxonomy" id="48256"/>
    <lineage>
        <taxon>Bacteria</taxon>
        <taxon>Bacillati</taxon>
        <taxon>Bacillota</taxon>
        <taxon>Clostridia</taxon>
        <taxon>Eubacteriales</taxon>
        <taxon>Oscillospiraceae</taxon>
        <taxon>Ruminiclostridium</taxon>
    </lineage>
</organism>
<dbReference type="GO" id="GO:0005524">
    <property type="term" value="F:ATP binding"/>
    <property type="evidence" value="ECO:0007669"/>
    <property type="project" value="UniProtKB-KW"/>
</dbReference>
<accession>A0A1V4SFX7</accession>
<dbReference type="InterPro" id="IPR050093">
    <property type="entry name" value="ABC_SmlMolc_Importer"/>
</dbReference>
<dbReference type="InterPro" id="IPR003439">
    <property type="entry name" value="ABC_transporter-like_ATP-bd"/>
</dbReference>
<evidence type="ECO:0000256" key="1">
    <source>
        <dbReference type="ARBA" id="ARBA00022448"/>
    </source>
</evidence>
<evidence type="ECO:0000259" key="4">
    <source>
        <dbReference type="PROSITE" id="PS50893"/>
    </source>
</evidence>
<sequence>MSLSVDIKKRLGNFTLRVSFTVSGGILGLLGASGCGKSMTLKCIAGIEEPDEGKIVLGDRVLFDSEKGINLPPQKRKVGYLFQNYALFPNMTVEENIAAGAAGIKAEKENAVKEKIEMFYLKGLEKKRPFQLSGGQQQRVALARILASEPDIIMLDEPFSALDSNLKWLLEQELMELLAAYPGEVIMVSHNRNEIYRFSDTIAVVSDGRIDAISSREQLFQNPETVSAALLTGCKNISRAEKITSHTLKAVDWNITLYSNRPIPDNMTHVGMRAHYFKYAHGNDNTNTMNCTVVKVIENPFSYIILLKNNCCSGGADCTKIRWEVDKAVWEELTAKNSPVRLIFDPDNLLLLSQ</sequence>
<dbReference type="EMBL" id="MZGX01000024">
    <property type="protein sequence ID" value="OPX42822.1"/>
    <property type="molecule type" value="Genomic_DNA"/>
</dbReference>
<protein>
    <submittedName>
        <fullName evidence="5">Fe(3+) ions import ATP-binding protein FbpC 2</fullName>
        <ecNumber evidence="5">3.6.3.30</ecNumber>
    </submittedName>
</protein>
<dbReference type="STRING" id="48256.CLHUN_33060"/>
<dbReference type="SMART" id="SM00382">
    <property type="entry name" value="AAA"/>
    <property type="match status" value="1"/>
</dbReference>
<dbReference type="InterPro" id="IPR027417">
    <property type="entry name" value="P-loop_NTPase"/>
</dbReference>
<dbReference type="Proteomes" id="UP000191554">
    <property type="component" value="Unassembled WGS sequence"/>
</dbReference>
<proteinExistence type="predicted"/>
<evidence type="ECO:0000256" key="2">
    <source>
        <dbReference type="ARBA" id="ARBA00022741"/>
    </source>
</evidence>
<dbReference type="OrthoDB" id="9802264at2"/>
<reference evidence="5 6" key="1">
    <citation type="submission" date="2017-03" db="EMBL/GenBank/DDBJ databases">
        <title>Genome sequence of Clostridium hungatei DSM 14427.</title>
        <authorList>
            <person name="Poehlein A."/>
            <person name="Daniel R."/>
        </authorList>
    </citation>
    <scope>NUCLEOTIDE SEQUENCE [LARGE SCALE GENOMIC DNA]</scope>
    <source>
        <strain evidence="5 6">DSM 14427</strain>
    </source>
</reference>
<comment type="caution">
    <text evidence="5">The sequence shown here is derived from an EMBL/GenBank/DDBJ whole genome shotgun (WGS) entry which is preliminary data.</text>
</comment>
<keyword evidence="1" id="KW-0813">Transport</keyword>
<dbReference type="GO" id="GO:0016887">
    <property type="term" value="F:ATP hydrolysis activity"/>
    <property type="evidence" value="ECO:0007669"/>
    <property type="project" value="InterPro"/>
</dbReference>
<dbReference type="PANTHER" id="PTHR42781:SF4">
    <property type="entry name" value="SPERMIDINE_PUTRESCINE IMPORT ATP-BINDING PROTEIN POTA"/>
    <property type="match status" value="1"/>
</dbReference>
<feature type="domain" description="ABC transporter" evidence="4">
    <location>
        <begin position="2"/>
        <end position="232"/>
    </location>
</feature>
<dbReference type="Gene3D" id="3.40.50.300">
    <property type="entry name" value="P-loop containing nucleotide triphosphate hydrolases"/>
    <property type="match status" value="1"/>
</dbReference>
<dbReference type="AlphaFoldDB" id="A0A1V4SFX7"/>
<evidence type="ECO:0000313" key="6">
    <source>
        <dbReference type="Proteomes" id="UP000191554"/>
    </source>
</evidence>
<gene>
    <name evidence="5" type="primary">fbpC2</name>
    <name evidence="5" type="ORF">CLHUN_33060</name>
</gene>
<dbReference type="EC" id="3.6.3.30" evidence="5"/>
<dbReference type="SUPFAM" id="SSF52540">
    <property type="entry name" value="P-loop containing nucleoside triphosphate hydrolases"/>
    <property type="match status" value="1"/>
</dbReference>
<dbReference type="PROSITE" id="PS50893">
    <property type="entry name" value="ABC_TRANSPORTER_2"/>
    <property type="match status" value="1"/>
</dbReference>
<name>A0A1V4SFX7_RUMHU</name>
<dbReference type="Pfam" id="PF00005">
    <property type="entry name" value="ABC_tran"/>
    <property type="match status" value="1"/>
</dbReference>
<dbReference type="PROSITE" id="PS00211">
    <property type="entry name" value="ABC_TRANSPORTER_1"/>
    <property type="match status" value="1"/>
</dbReference>
<dbReference type="PANTHER" id="PTHR42781">
    <property type="entry name" value="SPERMIDINE/PUTRESCINE IMPORT ATP-BINDING PROTEIN POTA"/>
    <property type="match status" value="1"/>
</dbReference>